<dbReference type="InterPro" id="IPR013083">
    <property type="entry name" value="Znf_RING/FYVE/PHD"/>
</dbReference>
<keyword evidence="3" id="KW-0677">Repeat</keyword>
<dbReference type="Gene3D" id="3.40.50.10190">
    <property type="entry name" value="BRCT domain"/>
    <property type="match status" value="2"/>
</dbReference>
<evidence type="ECO:0000256" key="11">
    <source>
        <dbReference type="SAM" id="MobiDB-lite"/>
    </source>
</evidence>
<accession>A0AAN9E841</accession>
<feature type="region of interest" description="Disordered" evidence="11">
    <location>
        <begin position="501"/>
        <end position="524"/>
    </location>
</feature>
<dbReference type="Gene3D" id="3.30.40.10">
    <property type="entry name" value="Zinc/RING finger domain, C3HC4 (zinc finger)"/>
    <property type="match status" value="2"/>
</dbReference>
<dbReference type="GO" id="GO:0005634">
    <property type="term" value="C:nucleus"/>
    <property type="evidence" value="ECO:0007669"/>
    <property type="project" value="UniProtKB-SubCell"/>
</dbReference>
<evidence type="ECO:0000313" key="15">
    <source>
        <dbReference type="EMBL" id="KAK7245335.1"/>
    </source>
</evidence>
<organism evidence="15 16">
    <name type="scientific">Crotalaria pallida</name>
    <name type="common">Smooth rattlebox</name>
    <name type="synonym">Crotalaria striata</name>
    <dbReference type="NCBI Taxonomy" id="3830"/>
    <lineage>
        <taxon>Eukaryota</taxon>
        <taxon>Viridiplantae</taxon>
        <taxon>Streptophyta</taxon>
        <taxon>Embryophyta</taxon>
        <taxon>Tracheophyta</taxon>
        <taxon>Spermatophyta</taxon>
        <taxon>Magnoliopsida</taxon>
        <taxon>eudicotyledons</taxon>
        <taxon>Gunneridae</taxon>
        <taxon>Pentapetalae</taxon>
        <taxon>rosids</taxon>
        <taxon>fabids</taxon>
        <taxon>Fabales</taxon>
        <taxon>Fabaceae</taxon>
        <taxon>Papilionoideae</taxon>
        <taxon>50 kb inversion clade</taxon>
        <taxon>genistoids sensu lato</taxon>
        <taxon>core genistoids</taxon>
        <taxon>Crotalarieae</taxon>
        <taxon>Crotalaria</taxon>
    </lineage>
</organism>
<comment type="caution">
    <text evidence="15">The sequence shown here is derived from an EMBL/GenBank/DDBJ whole genome shotgun (WGS) entry which is preliminary data.</text>
</comment>
<dbReference type="PROSITE" id="PS50172">
    <property type="entry name" value="BRCT"/>
    <property type="match status" value="2"/>
</dbReference>
<dbReference type="GO" id="GO:0045944">
    <property type="term" value="P:positive regulation of transcription by RNA polymerase II"/>
    <property type="evidence" value="ECO:0007669"/>
    <property type="project" value="TreeGrafter"/>
</dbReference>
<dbReference type="PANTHER" id="PTHR13763">
    <property type="entry name" value="BREAST CANCER TYPE 1 SUSCEPTIBILITY PROTEIN BRCA1"/>
    <property type="match status" value="1"/>
</dbReference>
<dbReference type="InterPro" id="IPR027370">
    <property type="entry name" value="Znf-RING_euk"/>
</dbReference>
<dbReference type="InterPro" id="IPR015915">
    <property type="entry name" value="Kelch-typ_b-propeller"/>
</dbReference>
<keyword evidence="6" id="KW-0862">Zinc</keyword>
<keyword evidence="7" id="KW-0234">DNA repair</keyword>
<feature type="coiled-coil region" evidence="10">
    <location>
        <begin position="582"/>
        <end position="609"/>
    </location>
</feature>
<dbReference type="CDD" id="cd22152">
    <property type="entry name" value="F-box_AtAFR-like"/>
    <property type="match status" value="1"/>
</dbReference>
<keyword evidence="8" id="KW-0539">Nucleus</keyword>
<dbReference type="FunFam" id="3.40.50.10190:FF:000006">
    <property type="entry name" value="Breast cancer type 1 susceptibility protein homolog"/>
    <property type="match status" value="1"/>
</dbReference>
<evidence type="ECO:0000256" key="6">
    <source>
        <dbReference type="ARBA" id="ARBA00022833"/>
    </source>
</evidence>
<gene>
    <name evidence="15" type="ORF">RIF29_40175</name>
</gene>
<dbReference type="SMART" id="SM00184">
    <property type="entry name" value="RING"/>
    <property type="match status" value="1"/>
</dbReference>
<evidence type="ECO:0000256" key="5">
    <source>
        <dbReference type="ARBA" id="ARBA00022771"/>
    </source>
</evidence>
<protein>
    <submittedName>
        <fullName evidence="15">Uncharacterized protein</fullName>
    </submittedName>
</protein>
<evidence type="ECO:0000256" key="8">
    <source>
        <dbReference type="ARBA" id="ARBA00023242"/>
    </source>
</evidence>
<dbReference type="Pfam" id="PF13445">
    <property type="entry name" value="zf-RING_UBOX"/>
    <property type="match status" value="1"/>
</dbReference>
<dbReference type="PANTHER" id="PTHR13763:SF9">
    <property type="entry name" value="BRCA1-ASSOCIATED RING DOMAIN PROTEIN 1"/>
    <property type="match status" value="1"/>
</dbReference>
<reference evidence="15 16" key="1">
    <citation type="submission" date="2024-01" db="EMBL/GenBank/DDBJ databases">
        <title>The genomes of 5 underutilized Papilionoideae crops provide insights into root nodulation and disease resistanc.</title>
        <authorList>
            <person name="Yuan L."/>
        </authorList>
    </citation>
    <scope>NUCLEOTIDE SEQUENCE [LARGE SCALE GENOMIC DNA]</scope>
    <source>
        <strain evidence="15">ZHUSHIDOU_FW_LH</strain>
        <tissue evidence="15">Leaf</tissue>
    </source>
</reference>
<dbReference type="Gene3D" id="2.120.10.80">
    <property type="entry name" value="Kelch-type beta propeller"/>
    <property type="match status" value="1"/>
</dbReference>
<keyword evidence="2" id="KW-0479">Metal-binding</keyword>
<feature type="domain" description="RING-type" evidence="12">
    <location>
        <begin position="386"/>
        <end position="426"/>
    </location>
</feature>
<evidence type="ECO:0000256" key="3">
    <source>
        <dbReference type="ARBA" id="ARBA00022737"/>
    </source>
</evidence>
<dbReference type="InterPro" id="IPR031099">
    <property type="entry name" value="BRCA1-associated"/>
</dbReference>
<dbReference type="Pfam" id="PF25210">
    <property type="entry name" value="Kelch_FKB95"/>
    <property type="match status" value="1"/>
</dbReference>
<evidence type="ECO:0000256" key="2">
    <source>
        <dbReference type="ARBA" id="ARBA00022723"/>
    </source>
</evidence>
<dbReference type="InterPro" id="IPR001841">
    <property type="entry name" value="Znf_RING"/>
</dbReference>
<evidence type="ECO:0000259" key="13">
    <source>
        <dbReference type="PROSITE" id="PS50172"/>
    </source>
</evidence>
<dbReference type="SUPFAM" id="SSF117281">
    <property type="entry name" value="Kelch motif"/>
    <property type="match status" value="1"/>
</dbReference>
<dbReference type="InterPro" id="IPR057499">
    <property type="entry name" value="Kelch_FKB95"/>
</dbReference>
<name>A0AAN9E841_CROPI</name>
<evidence type="ECO:0000256" key="4">
    <source>
        <dbReference type="ARBA" id="ARBA00022763"/>
    </source>
</evidence>
<dbReference type="InterPro" id="IPR001357">
    <property type="entry name" value="BRCT_dom"/>
</dbReference>
<evidence type="ECO:0000256" key="9">
    <source>
        <dbReference type="PROSITE-ProRule" id="PRU00175"/>
    </source>
</evidence>
<dbReference type="CDD" id="cd17734">
    <property type="entry name" value="BRCT_Bard1_rpt1"/>
    <property type="match status" value="1"/>
</dbReference>
<proteinExistence type="predicted"/>
<evidence type="ECO:0000259" key="14">
    <source>
        <dbReference type="PROSITE" id="PS51805"/>
    </source>
</evidence>
<evidence type="ECO:0000256" key="1">
    <source>
        <dbReference type="ARBA" id="ARBA00004123"/>
    </source>
</evidence>
<dbReference type="Pfam" id="PF00646">
    <property type="entry name" value="F-box"/>
    <property type="match status" value="1"/>
</dbReference>
<feature type="domain" description="BRCT" evidence="13">
    <location>
        <begin position="938"/>
        <end position="1043"/>
    </location>
</feature>
<dbReference type="GO" id="GO:0008270">
    <property type="term" value="F:zinc ion binding"/>
    <property type="evidence" value="ECO:0007669"/>
    <property type="project" value="UniProtKB-KW"/>
</dbReference>
<dbReference type="InterPro" id="IPR017907">
    <property type="entry name" value="Znf_RING_CS"/>
</dbReference>
<dbReference type="GO" id="GO:0004842">
    <property type="term" value="F:ubiquitin-protein transferase activity"/>
    <property type="evidence" value="ECO:0007669"/>
    <property type="project" value="TreeGrafter"/>
</dbReference>
<dbReference type="EMBL" id="JAYWIO010000008">
    <property type="protein sequence ID" value="KAK7245335.1"/>
    <property type="molecule type" value="Genomic_DNA"/>
</dbReference>
<dbReference type="PROSITE" id="PS50089">
    <property type="entry name" value="ZF_RING_2"/>
    <property type="match status" value="1"/>
</dbReference>
<dbReference type="InterPro" id="IPR034732">
    <property type="entry name" value="EPHD"/>
</dbReference>
<keyword evidence="5 9" id="KW-0863">Zinc-finger</keyword>
<dbReference type="InterPro" id="IPR036420">
    <property type="entry name" value="BRCT_dom_sf"/>
</dbReference>
<evidence type="ECO:0000259" key="12">
    <source>
        <dbReference type="PROSITE" id="PS50089"/>
    </source>
</evidence>
<evidence type="ECO:0000313" key="16">
    <source>
        <dbReference type="Proteomes" id="UP001372338"/>
    </source>
</evidence>
<evidence type="ECO:0000256" key="10">
    <source>
        <dbReference type="SAM" id="Coils"/>
    </source>
</evidence>
<evidence type="ECO:0000256" key="7">
    <source>
        <dbReference type="ARBA" id="ARBA00023204"/>
    </source>
</evidence>
<dbReference type="AlphaFoldDB" id="A0AAN9E841"/>
<dbReference type="InterPro" id="IPR001810">
    <property type="entry name" value="F-box_dom"/>
</dbReference>
<dbReference type="Pfam" id="PF13771">
    <property type="entry name" value="zf-HC5HC2H"/>
    <property type="match status" value="1"/>
</dbReference>
<dbReference type="Pfam" id="PF00533">
    <property type="entry name" value="BRCT"/>
    <property type="match status" value="1"/>
</dbReference>
<dbReference type="PROSITE" id="PS00518">
    <property type="entry name" value="ZF_RING_1"/>
    <property type="match status" value="1"/>
</dbReference>
<keyword evidence="16" id="KW-1185">Reference proteome</keyword>
<dbReference type="SMART" id="SM00292">
    <property type="entry name" value="BRCT"/>
    <property type="match status" value="2"/>
</dbReference>
<dbReference type="SUPFAM" id="SSF52113">
    <property type="entry name" value="BRCT domain"/>
    <property type="match status" value="2"/>
</dbReference>
<feature type="domain" description="PHD-type" evidence="14">
    <location>
        <begin position="668"/>
        <end position="788"/>
    </location>
</feature>
<sequence>MSSPSEPIASEVEEESIYEDGMLIPSLPNDVALNCLKRVPRSKHPALSLISKPIRSILRSPHFINLHSSFTTTNELFFYATFCDRERNTCLWFMLSRNPFNSFNSELLAPIPIPHIPSPTTNFKLASFLVVGTTIYVIGGTKSDNKPSPEVWMLDCRVNTWARGPDLLAGRERAVANVLDGGKIYVVGGAWPSRIQAEEVESDFYLANVIMDGIFYFCDMFGKIHISKTGEEKWNILTYVNDNDGLFIGEDESAAYSALTCVDGNLLLLRGKRRPEKDLDIWCNEIQVYEVQVYNDAYFDPDFDINRPRVTLNPVYIKPESETHTLHTCVTQSTIIPFQFSIYSEKQKERRRRRRREREMEDSGKKSKLFNPWMFNFQKLSLELKCPLCLCLFKKPVLLPCNHLFCSGCLGDFTVAAKKCECAVCKTEYAEKDMRHLPFVENMVSIYRSLDSTFSSNMLQHRSSDDVRILAPCQASLNSSYGNKKTDKVSLNLPYSNDKAEELEMSPGGKVDSHSTGKPNPMPCSRIVLGGREGFQAIEKDRNQVMQLATGSPPFCDSKGSDCSDLDSENPLIAGRSEKSSLKRARTKNGNLKERMKQLKSESSASETDGLMRELKRQKSISCGDCSVQPSSIVHNNLLGSCSNLDLVSGKGPGALVPVNPADSHTSTSICSFCQSSKISEATGAMLHSADGYMVTEDKAMQPNVIHVHKSCIDWAPQVYFVEDVVKNLKAEVARGAKLKCSQCGLKGAALGCLVKSCRKTYHAPCAMGISACRFDNENFLMLCPAHAHTKFPSEKSRKKKQPTQKLLTSSCLPPHELEPQLALQDDSKKLVFCGSALPVDEKVLLLDFANMVGARVSKYWTPNVTHVIAATDENGACSRTLKVLMAILNGRWILQMDWVKACMKEMDMVEEEPYEISLDNQGCLGGPKTGRLRAVANDPKLFSDLKFYFSGDYVETYKEDLEELVEVGGGMVLRSKEELEVRRHEFEEAPSKLLIVYNVDPPYGCKLGDEVSILWHRLNEAEDLAAHTGYQVIGHTWILESIASCTLQPFVSS</sequence>
<dbReference type="Proteomes" id="UP001372338">
    <property type="component" value="Unassembled WGS sequence"/>
</dbReference>
<feature type="domain" description="BRCT" evidence="13">
    <location>
        <begin position="831"/>
        <end position="917"/>
    </location>
</feature>
<dbReference type="GO" id="GO:0000724">
    <property type="term" value="P:double-strand break repair via homologous recombination"/>
    <property type="evidence" value="ECO:0007669"/>
    <property type="project" value="TreeGrafter"/>
</dbReference>
<dbReference type="PROSITE" id="PS51805">
    <property type="entry name" value="EPHD"/>
    <property type="match status" value="1"/>
</dbReference>
<comment type="subcellular location">
    <subcellularLocation>
        <location evidence="1">Nucleus</location>
    </subcellularLocation>
</comment>
<keyword evidence="4" id="KW-0227">DNA damage</keyword>
<keyword evidence="10" id="KW-0175">Coiled coil</keyword>
<dbReference type="SUPFAM" id="SSF57850">
    <property type="entry name" value="RING/U-box"/>
    <property type="match status" value="1"/>
</dbReference>